<proteinExistence type="predicted"/>
<accession>A0A417YLI0</accession>
<evidence type="ECO:0000313" key="3">
    <source>
        <dbReference type="EMBL" id="RHW34244.1"/>
    </source>
</evidence>
<feature type="region of interest" description="Disordered" evidence="1">
    <location>
        <begin position="24"/>
        <end position="80"/>
    </location>
</feature>
<keyword evidence="4" id="KW-1185">Reference proteome</keyword>
<organism evidence="3 4">
    <name type="scientific">Oceanobacillus profundus</name>
    <dbReference type="NCBI Taxonomy" id="372463"/>
    <lineage>
        <taxon>Bacteria</taxon>
        <taxon>Bacillati</taxon>
        <taxon>Bacillota</taxon>
        <taxon>Bacilli</taxon>
        <taxon>Bacillales</taxon>
        <taxon>Bacillaceae</taxon>
        <taxon>Oceanobacillus</taxon>
    </lineage>
</organism>
<dbReference type="InterPro" id="IPR025623">
    <property type="entry name" value="YusW"/>
</dbReference>
<evidence type="ECO:0000313" key="4">
    <source>
        <dbReference type="Proteomes" id="UP000285456"/>
    </source>
</evidence>
<dbReference type="EMBL" id="QWEH01000002">
    <property type="protein sequence ID" value="RHW34244.1"/>
    <property type="molecule type" value="Genomic_DNA"/>
</dbReference>
<feature type="chain" id="PRO_5018966562" description="YusW-like protein" evidence="2">
    <location>
        <begin position="22"/>
        <end position="186"/>
    </location>
</feature>
<feature type="signal peptide" evidence="2">
    <location>
        <begin position="1"/>
        <end position="21"/>
    </location>
</feature>
<protein>
    <recommendedName>
        <fullName evidence="5">YusW-like protein</fullName>
    </recommendedName>
</protein>
<dbReference type="AlphaFoldDB" id="A0A417YLI0"/>
<dbReference type="RefSeq" id="WP_095309932.1">
    <property type="nucleotide sequence ID" value="NZ_JAMAWL010000010.1"/>
</dbReference>
<evidence type="ECO:0000256" key="2">
    <source>
        <dbReference type="SAM" id="SignalP"/>
    </source>
</evidence>
<dbReference type="PROSITE" id="PS51257">
    <property type="entry name" value="PROKAR_LIPOPROTEIN"/>
    <property type="match status" value="1"/>
</dbReference>
<reference evidence="3 4" key="1">
    <citation type="journal article" date="2007" name="Int. J. Syst. Evol. Microbiol.">
        <title>Oceanobacillus profundus sp. nov., isolated from a deep-sea sediment core.</title>
        <authorList>
            <person name="Kim Y.G."/>
            <person name="Choi D.H."/>
            <person name="Hyun S."/>
            <person name="Cho B.C."/>
        </authorList>
    </citation>
    <scope>NUCLEOTIDE SEQUENCE [LARGE SCALE GENOMIC DNA]</scope>
    <source>
        <strain evidence="3 4">DSM 18246</strain>
    </source>
</reference>
<evidence type="ECO:0000256" key="1">
    <source>
        <dbReference type="SAM" id="MobiDB-lite"/>
    </source>
</evidence>
<name>A0A417YLI0_9BACI</name>
<dbReference type="Proteomes" id="UP000285456">
    <property type="component" value="Unassembled WGS sequence"/>
</dbReference>
<dbReference type="OrthoDB" id="2452750at2"/>
<sequence>MKKFMVLITITTLAFLIAACGGTTEEDTNPPADNNAGETENNATNDQDNASNDQNNGNTDSGSATDNNATNDSDNVTTDTESDYAFTSFDLEADFEGTEDIVEVEYEQDTNETEASYRNETQGIQLRGDEAMQELDSIFSTFDFDENTPKEEVLSTVLEAFNIPTDAQNVELDIEYAGGTEVEYQQ</sequence>
<comment type="caution">
    <text evidence="3">The sequence shown here is derived from an EMBL/GenBank/DDBJ whole genome shotgun (WGS) entry which is preliminary data.</text>
</comment>
<feature type="compositionally biased region" description="Low complexity" evidence="1">
    <location>
        <begin position="33"/>
        <end position="79"/>
    </location>
</feature>
<dbReference type="Pfam" id="PF14039">
    <property type="entry name" value="YusW"/>
    <property type="match status" value="1"/>
</dbReference>
<keyword evidence="2" id="KW-0732">Signal</keyword>
<gene>
    <name evidence="3" type="ORF">D1B32_03465</name>
</gene>
<evidence type="ECO:0008006" key="5">
    <source>
        <dbReference type="Google" id="ProtNLM"/>
    </source>
</evidence>